<evidence type="ECO:0000256" key="1">
    <source>
        <dbReference type="ARBA" id="ARBA00005562"/>
    </source>
</evidence>
<accession>A0A914XRF8</accession>
<keyword evidence="3" id="KW-0539">Nucleus</keyword>
<name>A0A914XRF8_9BILA</name>
<reference evidence="8" key="1">
    <citation type="submission" date="2022-11" db="UniProtKB">
        <authorList>
            <consortium name="WormBaseParasite"/>
        </authorList>
    </citation>
    <scope>IDENTIFICATION</scope>
</reference>
<evidence type="ECO:0000256" key="2">
    <source>
        <dbReference type="ARBA" id="ARBA00023125"/>
    </source>
</evidence>
<evidence type="ECO:0000259" key="5">
    <source>
        <dbReference type="PROSITE" id="PS50061"/>
    </source>
</evidence>
<evidence type="ECO:0000256" key="4">
    <source>
        <dbReference type="SAM" id="MobiDB-lite"/>
    </source>
</evidence>
<feature type="compositionally biased region" description="Acidic residues" evidence="4">
    <location>
        <begin position="483"/>
        <end position="495"/>
    </location>
</feature>
<dbReference type="InterPro" id="IPR000418">
    <property type="entry name" value="Ets_dom"/>
</dbReference>
<dbReference type="SUPFAM" id="SSF46785">
    <property type="entry name" value="Winged helix' DNA-binding domain"/>
    <property type="match status" value="1"/>
</dbReference>
<feature type="compositionally biased region" description="Low complexity" evidence="4">
    <location>
        <begin position="546"/>
        <end position="559"/>
    </location>
</feature>
<dbReference type="PANTHER" id="PTHR11849:SF190">
    <property type="entry name" value="ETS-DOMAIN PROTEIN"/>
    <property type="match status" value="1"/>
</dbReference>
<dbReference type="Gene3D" id="1.10.10.10">
    <property type="entry name" value="Winged helix-like DNA-binding domain superfamily/Winged helix DNA-binding domain"/>
    <property type="match status" value="1"/>
</dbReference>
<feature type="region of interest" description="Disordered" evidence="4">
    <location>
        <begin position="539"/>
        <end position="560"/>
    </location>
</feature>
<evidence type="ECO:0000313" key="7">
    <source>
        <dbReference type="Proteomes" id="UP000887566"/>
    </source>
</evidence>
<dbReference type="PANTHER" id="PTHR11849">
    <property type="entry name" value="ETS"/>
    <property type="match status" value="1"/>
</dbReference>
<evidence type="ECO:0000256" key="3">
    <source>
        <dbReference type="RuleBase" id="RU004019"/>
    </source>
</evidence>
<dbReference type="Proteomes" id="UP000887566">
    <property type="component" value="Unplaced"/>
</dbReference>
<dbReference type="AlphaFoldDB" id="A0A914XRF8"/>
<dbReference type="InterPro" id="IPR036388">
    <property type="entry name" value="WH-like_DNA-bd_sf"/>
</dbReference>
<dbReference type="Pfam" id="PF00178">
    <property type="entry name" value="Ets"/>
    <property type="match status" value="1"/>
</dbReference>
<dbReference type="PRINTS" id="PR00454">
    <property type="entry name" value="ETSDOMAIN"/>
</dbReference>
<proteinExistence type="inferred from homology"/>
<dbReference type="InterPro" id="IPR003118">
    <property type="entry name" value="Pointed_dom"/>
</dbReference>
<feature type="domain" description="PNT" evidence="6">
    <location>
        <begin position="153"/>
        <end position="240"/>
    </location>
</feature>
<sequence length="634" mass="69381">MKKYLLWKTSEEQLQSPLLAAQAPDEPHHASFLQLPTITADQADYRLTTGSTLSAAEQPSSQFVVRSDLTAAYPGAGLSAYPSAFSAVGSPAAVAAASSAAAAAAAAAAGQLCFAPMSPGLINHYGSLMCSPVLLDRLGPHILRSHVSTAQFKPIPNNERVDLDRFRLKEPQEWGMDDVVAWMIAIARRHQIAVEDMNIHKFASCTGPLLLLMSEQHFVDRDAQFGSMLYREFRKLVSDDNSFLDDWMRAYKEESGFTDDQQPSTSRQGVQHTSIHMGRPALASASSSHHPHLLQQPGTSAAISSVAPPKSVGIGAKFHGKGPPAVDAVDRLKLEGGAGARTEEGDRALHGVNLKIRKNKDGKPRKRSQHTKGNKLWEFIRDALKDANTCPSVVRWEDPVEGVFRIVESEKLARLWGDKKNNQKMTYEKLSRAMRTYYEKLILVPVPKTGLYPKKLVYKFGPNAHGWSTLPGAVMASSNVKDEPEDDDDDDDDDMDRNNSPMPDTPPALQQYYYNTKILLPVSGRRLVYKFGPSAQGWRDGGVGVAQSQPSRPAASSSAFPLGQQSSHALFDFGRPPLFVDQLLSTVVARKMTEELGELDDDDGCDPDDDEEGFDDDMTFPSDVVGLSFADANS</sequence>
<dbReference type="InterPro" id="IPR036390">
    <property type="entry name" value="WH_DNA-bd_sf"/>
</dbReference>
<feature type="compositionally biased region" description="Acidic residues" evidence="4">
    <location>
        <begin position="595"/>
        <end position="618"/>
    </location>
</feature>
<comment type="similarity">
    <text evidence="1 3">Belongs to the ETS family.</text>
</comment>
<organism evidence="7 8">
    <name type="scientific">Plectus sambesii</name>
    <dbReference type="NCBI Taxonomy" id="2011161"/>
    <lineage>
        <taxon>Eukaryota</taxon>
        <taxon>Metazoa</taxon>
        <taxon>Ecdysozoa</taxon>
        <taxon>Nematoda</taxon>
        <taxon>Chromadorea</taxon>
        <taxon>Plectida</taxon>
        <taxon>Plectina</taxon>
        <taxon>Plectoidea</taxon>
        <taxon>Plectidae</taxon>
        <taxon>Plectus</taxon>
    </lineage>
</organism>
<protein>
    <submittedName>
        <fullName evidence="8">ETS domain-containing protein</fullName>
    </submittedName>
</protein>
<keyword evidence="2 3" id="KW-0238">DNA-binding</keyword>
<dbReference type="SMART" id="SM00413">
    <property type="entry name" value="ETS"/>
    <property type="match status" value="1"/>
</dbReference>
<feature type="region of interest" description="Disordered" evidence="4">
    <location>
        <begin position="254"/>
        <end position="306"/>
    </location>
</feature>
<dbReference type="Gene3D" id="1.10.150.50">
    <property type="entry name" value="Transcription Factor, Ets-1"/>
    <property type="match status" value="1"/>
</dbReference>
<feature type="region of interest" description="Disordered" evidence="4">
    <location>
        <begin position="595"/>
        <end position="621"/>
    </location>
</feature>
<keyword evidence="7" id="KW-1185">Reference proteome</keyword>
<dbReference type="PROSITE" id="PS51433">
    <property type="entry name" value="PNT"/>
    <property type="match status" value="1"/>
</dbReference>
<feature type="compositionally biased region" description="Polar residues" evidence="4">
    <location>
        <begin position="258"/>
        <end position="274"/>
    </location>
</feature>
<dbReference type="SUPFAM" id="SSF47769">
    <property type="entry name" value="SAM/Pointed domain"/>
    <property type="match status" value="1"/>
</dbReference>
<feature type="region of interest" description="Disordered" evidence="4">
    <location>
        <begin position="478"/>
        <end position="508"/>
    </location>
</feature>
<evidence type="ECO:0000313" key="8">
    <source>
        <dbReference type="WBParaSite" id="PSAMB.scaffold94size81209.g1950.t1"/>
    </source>
</evidence>
<dbReference type="SMART" id="SM00251">
    <property type="entry name" value="SAM_PNT"/>
    <property type="match status" value="1"/>
</dbReference>
<feature type="domain" description="ETS" evidence="5">
    <location>
        <begin position="374"/>
        <end position="461"/>
    </location>
</feature>
<feature type="compositionally biased region" description="Low complexity" evidence="4">
    <location>
        <begin position="280"/>
        <end position="297"/>
    </location>
</feature>
<dbReference type="InterPro" id="IPR046328">
    <property type="entry name" value="ETS_fam"/>
</dbReference>
<dbReference type="InterPro" id="IPR013761">
    <property type="entry name" value="SAM/pointed_sf"/>
</dbReference>
<evidence type="ECO:0000259" key="6">
    <source>
        <dbReference type="PROSITE" id="PS51433"/>
    </source>
</evidence>
<dbReference type="GO" id="GO:0030154">
    <property type="term" value="P:cell differentiation"/>
    <property type="evidence" value="ECO:0007669"/>
    <property type="project" value="TreeGrafter"/>
</dbReference>
<dbReference type="GO" id="GO:0043565">
    <property type="term" value="F:sequence-specific DNA binding"/>
    <property type="evidence" value="ECO:0007669"/>
    <property type="project" value="InterPro"/>
</dbReference>
<dbReference type="GO" id="GO:0000981">
    <property type="term" value="F:DNA-binding transcription factor activity, RNA polymerase II-specific"/>
    <property type="evidence" value="ECO:0007669"/>
    <property type="project" value="TreeGrafter"/>
</dbReference>
<dbReference type="PROSITE" id="PS50061">
    <property type="entry name" value="ETS_DOMAIN_3"/>
    <property type="match status" value="1"/>
</dbReference>
<dbReference type="WBParaSite" id="PSAMB.scaffold94size81209.g1950.t1">
    <property type="protein sequence ID" value="PSAMB.scaffold94size81209.g1950.t1"/>
    <property type="gene ID" value="PSAMB.scaffold94size81209.g1950"/>
</dbReference>
<dbReference type="GO" id="GO:0005634">
    <property type="term" value="C:nucleus"/>
    <property type="evidence" value="ECO:0007669"/>
    <property type="project" value="UniProtKB-SubCell"/>
</dbReference>
<comment type="subcellular location">
    <subcellularLocation>
        <location evidence="3">Nucleus</location>
    </subcellularLocation>
</comment>